<reference evidence="2" key="2">
    <citation type="submission" date="2020-05" db="UniProtKB">
        <authorList>
            <consortium name="EnsemblMetazoa"/>
        </authorList>
    </citation>
    <scope>IDENTIFICATION</scope>
</reference>
<dbReference type="Proteomes" id="UP000030765">
    <property type="component" value="Unassembled WGS sequence"/>
</dbReference>
<gene>
    <name evidence="1" type="ORF">ZHAS_00007977</name>
</gene>
<proteinExistence type="predicted"/>
<evidence type="ECO:0000313" key="2">
    <source>
        <dbReference type="EnsemblMetazoa" id="ASIC007977-PA"/>
    </source>
</evidence>
<sequence>MDETVNGDRVGSPFGARNLVQFHPLGVAHPQGRPDMAGKLVSESNCHAITADEGRMDGSMVGGGA</sequence>
<dbReference type="EMBL" id="ATLV01015544">
    <property type="status" value="NOT_ANNOTATED_CDS"/>
    <property type="molecule type" value="Genomic_DNA"/>
</dbReference>
<name>A0A084VR95_ANOSI</name>
<reference evidence="1 3" key="1">
    <citation type="journal article" date="2014" name="BMC Genomics">
        <title>Genome sequence of Anopheles sinensis provides insight into genetics basis of mosquito competence for malaria parasites.</title>
        <authorList>
            <person name="Zhou D."/>
            <person name="Zhang D."/>
            <person name="Ding G."/>
            <person name="Shi L."/>
            <person name="Hou Q."/>
            <person name="Ye Y."/>
            <person name="Xu Y."/>
            <person name="Zhou H."/>
            <person name="Xiong C."/>
            <person name="Li S."/>
            <person name="Yu J."/>
            <person name="Hong S."/>
            <person name="Yu X."/>
            <person name="Zou P."/>
            <person name="Chen C."/>
            <person name="Chang X."/>
            <person name="Wang W."/>
            <person name="Lv Y."/>
            <person name="Sun Y."/>
            <person name="Ma L."/>
            <person name="Shen B."/>
            <person name="Zhu C."/>
        </authorList>
    </citation>
    <scope>NUCLEOTIDE SEQUENCE [LARGE SCALE GENOMIC DNA]</scope>
</reference>
<evidence type="ECO:0000313" key="3">
    <source>
        <dbReference type="Proteomes" id="UP000030765"/>
    </source>
</evidence>
<evidence type="ECO:0000313" key="1">
    <source>
        <dbReference type="EMBL" id="KFB40489.1"/>
    </source>
</evidence>
<protein>
    <submittedName>
        <fullName evidence="1 2">Uncharacterized protein</fullName>
    </submittedName>
</protein>
<accession>A0A084VR95</accession>
<dbReference type="EMBL" id="KE525019">
    <property type="protein sequence ID" value="KFB40489.1"/>
    <property type="molecule type" value="Genomic_DNA"/>
</dbReference>
<keyword evidence="3" id="KW-1185">Reference proteome</keyword>
<dbReference type="AlphaFoldDB" id="A0A084VR95"/>
<dbReference type="EnsemblMetazoa" id="ASIC007977-RA">
    <property type="protein sequence ID" value="ASIC007977-PA"/>
    <property type="gene ID" value="ASIC007977"/>
</dbReference>
<organism evidence="1">
    <name type="scientific">Anopheles sinensis</name>
    <name type="common">Mosquito</name>
    <dbReference type="NCBI Taxonomy" id="74873"/>
    <lineage>
        <taxon>Eukaryota</taxon>
        <taxon>Metazoa</taxon>
        <taxon>Ecdysozoa</taxon>
        <taxon>Arthropoda</taxon>
        <taxon>Hexapoda</taxon>
        <taxon>Insecta</taxon>
        <taxon>Pterygota</taxon>
        <taxon>Neoptera</taxon>
        <taxon>Endopterygota</taxon>
        <taxon>Diptera</taxon>
        <taxon>Nematocera</taxon>
        <taxon>Culicoidea</taxon>
        <taxon>Culicidae</taxon>
        <taxon>Anophelinae</taxon>
        <taxon>Anopheles</taxon>
    </lineage>
</organism>
<dbReference type="VEuPathDB" id="VectorBase:ASIC007977"/>